<reference evidence="1 2" key="1">
    <citation type="submission" date="2019-05" db="EMBL/GenBank/DDBJ databases">
        <title>Another draft genome of Portunus trituberculatus and its Hox gene families provides insights of decapod evolution.</title>
        <authorList>
            <person name="Jeong J.-H."/>
            <person name="Song I."/>
            <person name="Kim S."/>
            <person name="Choi T."/>
            <person name="Kim D."/>
            <person name="Ryu S."/>
            <person name="Kim W."/>
        </authorList>
    </citation>
    <scope>NUCLEOTIDE SEQUENCE [LARGE SCALE GENOMIC DNA]</scope>
    <source>
        <tissue evidence="1">Muscle</tissue>
    </source>
</reference>
<organism evidence="1 2">
    <name type="scientific">Portunus trituberculatus</name>
    <name type="common">Swimming crab</name>
    <name type="synonym">Neptunus trituberculatus</name>
    <dbReference type="NCBI Taxonomy" id="210409"/>
    <lineage>
        <taxon>Eukaryota</taxon>
        <taxon>Metazoa</taxon>
        <taxon>Ecdysozoa</taxon>
        <taxon>Arthropoda</taxon>
        <taxon>Crustacea</taxon>
        <taxon>Multicrustacea</taxon>
        <taxon>Malacostraca</taxon>
        <taxon>Eumalacostraca</taxon>
        <taxon>Eucarida</taxon>
        <taxon>Decapoda</taxon>
        <taxon>Pleocyemata</taxon>
        <taxon>Brachyura</taxon>
        <taxon>Eubrachyura</taxon>
        <taxon>Portunoidea</taxon>
        <taxon>Portunidae</taxon>
        <taxon>Portuninae</taxon>
        <taxon>Portunus</taxon>
    </lineage>
</organism>
<comment type="caution">
    <text evidence="1">The sequence shown here is derived from an EMBL/GenBank/DDBJ whole genome shotgun (WGS) entry which is preliminary data.</text>
</comment>
<gene>
    <name evidence="1" type="ORF">E2C01_067430</name>
</gene>
<protein>
    <submittedName>
        <fullName evidence="1">Uncharacterized protein</fullName>
    </submittedName>
</protein>
<evidence type="ECO:0000313" key="1">
    <source>
        <dbReference type="EMBL" id="MPC73112.1"/>
    </source>
</evidence>
<dbReference type="Proteomes" id="UP000324222">
    <property type="component" value="Unassembled WGS sequence"/>
</dbReference>
<accession>A0A5B7HP34</accession>
<evidence type="ECO:0000313" key="2">
    <source>
        <dbReference type="Proteomes" id="UP000324222"/>
    </source>
</evidence>
<proteinExistence type="predicted"/>
<dbReference type="AlphaFoldDB" id="A0A5B7HP34"/>
<dbReference type="EMBL" id="VSRR010036092">
    <property type="protein sequence ID" value="MPC73112.1"/>
    <property type="molecule type" value="Genomic_DNA"/>
</dbReference>
<keyword evidence="2" id="KW-1185">Reference proteome</keyword>
<name>A0A5B7HP34_PORTR</name>
<sequence>MESSRPSGITLLDFPGSSFRHGKLCEHSAASGATRGSQAFRHQLAGLACLPKPPAFISTVLRAESPPSPFTATITITSRHHHRPCHGHQPGLSLFNLMESSWG</sequence>